<dbReference type="PANTHER" id="PTHR35008">
    <property type="entry name" value="BLL4482 PROTEIN-RELATED"/>
    <property type="match status" value="1"/>
</dbReference>
<accession>A0A250DEY7</accession>
<name>A0A250DEY7_9BURK</name>
<dbReference type="PANTHER" id="PTHR35008:SF4">
    <property type="entry name" value="BLL4482 PROTEIN"/>
    <property type="match status" value="1"/>
</dbReference>
<dbReference type="PIRSF" id="PIRSF000018">
    <property type="entry name" value="Mb_ADH_cyt_c"/>
    <property type="match status" value="1"/>
</dbReference>
<dbReference type="KEGG" id="vbo:CKY39_05340"/>
<dbReference type="GO" id="GO:0009055">
    <property type="term" value="F:electron transfer activity"/>
    <property type="evidence" value="ECO:0007669"/>
    <property type="project" value="InterPro"/>
</dbReference>
<dbReference type="RefSeq" id="WP_095743701.1">
    <property type="nucleotide sequence ID" value="NZ_CP023284.1"/>
</dbReference>
<feature type="binding site" description="covalent" evidence="4">
    <location>
        <position position="340"/>
    </location>
    <ligand>
        <name>heme c</name>
        <dbReference type="ChEBI" id="CHEBI:61717"/>
        <label>3</label>
    </ligand>
</feature>
<reference evidence="7 8" key="1">
    <citation type="submission" date="2017-09" db="EMBL/GenBank/DDBJ databases">
        <title>The diverse metabolic capabilities of V. boronicumulans make it an excellent choice for continued studies on novel biodegradation.</title>
        <authorList>
            <person name="Sun S."/>
        </authorList>
    </citation>
    <scope>NUCLEOTIDE SEQUENCE [LARGE SCALE GENOMIC DNA]</scope>
    <source>
        <strain evidence="7 8">J1</strain>
    </source>
</reference>
<feature type="binding site" description="axial binding residue" evidence="5">
    <location>
        <position position="67"/>
    </location>
    <ligand>
        <name>heme c</name>
        <dbReference type="ChEBI" id="CHEBI:61717"/>
        <label>1</label>
    </ligand>
    <ligandPart>
        <name>Fe</name>
        <dbReference type="ChEBI" id="CHEBI:18248"/>
    </ligandPart>
</feature>
<feature type="binding site" description="covalent" evidence="4">
    <location>
        <position position="66"/>
    </location>
    <ligand>
        <name>heme c</name>
        <dbReference type="ChEBI" id="CHEBI:61717"/>
        <label>1</label>
    </ligand>
</feature>
<feature type="binding site" description="covalent" evidence="4">
    <location>
        <position position="209"/>
    </location>
    <ligand>
        <name>heme c</name>
        <dbReference type="ChEBI" id="CHEBI:61717"/>
        <label>2</label>
    </ligand>
</feature>
<protein>
    <submittedName>
        <fullName evidence="7">Alcohol dehydrogenase</fullName>
    </submittedName>
</protein>
<evidence type="ECO:0000256" key="2">
    <source>
        <dbReference type="ARBA" id="ARBA00022723"/>
    </source>
</evidence>
<dbReference type="Proteomes" id="UP000217154">
    <property type="component" value="Chromosome"/>
</dbReference>
<dbReference type="Gene3D" id="1.10.760.10">
    <property type="entry name" value="Cytochrome c-like domain"/>
    <property type="match status" value="2"/>
</dbReference>
<evidence type="ECO:0000313" key="8">
    <source>
        <dbReference type="Proteomes" id="UP000217154"/>
    </source>
</evidence>
<feature type="binding site" description="axial binding residue" evidence="5">
    <location>
        <position position="344"/>
    </location>
    <ligand>
        <name>heme c</name>
        <dbReference type="ChEBI" id="CHEBI:61717"/>
        <label>3</label>
    </ligand>
    <ligandPart>
        <name>Fe</name>
        <dbReference type="ChEBI" id="CHEBI:18248"/>
    </ligandPart>
</feature>
<feature type="binding site" description="axial binding residue" evidence="5">
    <location>
        <position position="213"/>
    </location>
    <ligand>
        <name>heme c</name>
        <dbReference type="ChEBI" id="CHEBI:61717"/>
        <label>2</label>
    </ligand>
    <ligandPart>
        <name>Fe</name>
        <dbReference type="ChEBI" id="CHEBI:18248"/>
    </ligandPart>
</feature>
<feature type="domain" description="Cytochrome c" evidence="6">
    <location>
        <begin position="35"/>
        <end position="152"/>
    </location>
</feature>
<evidence type="ECO:0000259" key="6">
    <source>
        <dbReference type="PROSITE" id="PS51007"/>
    </source>
</evidence>
<dbReference type="GO" id="GO:0016020">
    <property type="term" value="C:membrane"/>
    <property type="evidence" value="ECO:0007669"/>
    <property type="project" value="InterPro"/>
</dbReference>
<dbReference type="Pfam" id="PF00034">
    <property type="entry name" value="Cytochrom_C"/>
    <property type="match status" value="2"/>
</dbReference>
<keyword evidence="2 5" id="KW-0479">Metal-binding</keyword>
<feature type="domain" description="Cytochrome c" evidence="6">
    <location>
        <begin position="194"/>
        <end position="304"/>
    </location>
</feature>
<feature type="binding site" description="covalent" evidence="4">
    <location>
        <position position="63"/>
    </location>
    <ligand>
        <name>heme c</name>
        <dbReference type="ChEBI" id="CHEBI:61717"/>
        <label>1</label>
    </ligand>
</feature>
<gene>
    <name evidence="7" type="ORF">CKY39_05340</name>
</gene>
<dbReference type="GO" id="GO:0005506">
    <property type="term" value="F:iron ion binding"/>
    <property type="evidence" value="ECO:0007669"/>
    <property type="project" value="InterPro"/>
</dbReference>
<feature type="binding site" description="covalent" evidence="4">
    <location>
        <position position="212"/>
    </location>
    <ligand>
        <name>heme c</name>
        <dbReference type="ChEBI" id="CHEBI:61717"/>
        <label>2</label>
    </ligand>
</feature>
<feature type="binding site" description="covalent" evidence="4">
    <location>
        <position position="343"/>
    </location>
    <ligand>
        <name>heme c</name>
        <dbReference type="ChEBI" id="CHEBI:61717"/>
        <label>3</label>
    </ligand>
</feature>
<dbReference type="AlphaFoldDB" id="A0A250DEY7"/>
<dbReference type="InterPro" id="IPR051459">
    <property type="entry name" value="Cytochrome_c-type_DH"/>
</dbReference>
<sequence length="432" mass="45811">MTARLRHFGWALLGLVTLAAVLAGVVLALNLRGEDPLPEGAEAFEATPQLIERGRYLALAGNCAGCHTTRGGQPYAGGVPLETPFGTIYATNLTPNATHGIGGWSSAHFWRAMHNGRSKDGRLLYPAFPYPNFTQVTREDSDALYAYLRSVAPATTENKAHRLRFPYDTQAALAVWRALSFKPQPFVANANKPAEWNRGAYLVGGLGHCIACHGSRNSLGATETKLGLSGGLIAVENWYAPSLADPHEAGVADWPAADVVALLKSGTAPRGSVMGPMADVVFRSTQYLSDADLGAMAIYLKDLPEAVKKGAPEATKAPAAPVRRDAGTMVRGAKIYDQRCAYCHGDQGQGAAGAYPPLAGNRAVTMARPTNLIQVVAHGGFLPATAGNPRPYGMPPFGHALDATEVAEVLTYIRGSWGNNAAPVTQLDTMRR</sequence>
<dbReference type="InterPro" id="IPR014353">
    <property type="entry name" value="Membr-bd_ADH_cyt_c"/>
</dbReference>
<dbReference type="PROSITE" id="PS51007">
    <property type="entry name" value="CYTC"/>
    <property type="match status" value="3"/>
</dbReference>
<dbReference type="GO" id="GO:0020037">
    <property type="term" value="F:heme binding"/>
    <property type="evidence" value="ECO:0007669"/>
    <property type="project" value="InterPro"/>
</dbReference>
<evidence type="ECO:0000256" key="3">
    <source>
        <dbReference type="ARBA" id="ARBA00023004"/>
    </source>
</evidence>
<feature type="domain" description="Cytochrome c" evidence="6">
    <location>
        <begin position="327"/>
        <end position="417"/>
    </location>
</feature>
<keyword evidence="1 4" id="KW-0349">Heme</keyword>
<keyword evidence="3 5" id="KW-0408">Iron</keyword>
<evidence type="ECO:0000256" key="4">
    <source>
        <dbReference type="PIRSR" id="PIRSR000018-50"/>
    </source>
</evidence>
<proteinExistence type="predicted"/>
<dbReference type="InterPro" id="IPR009056">
    <property type="entry name" value="Cyt_c-like_dom"/>
</dbReference>
<dbReference type="GO" id="GO:0016614">
    <property type="term" value="F:oxidoreductase activity, acting on CH-OH group of donors"/>
    <property type="evidence" value="ECO:0007669"/>
    <property type="project" value="InterPro"/>
</dbReference>
<dbReference type="SUPFAM" id="SSF46626">
    <property type="entry name" value="Cytochrome c"/>
    <property type="match status" value="3"/>
</dbReference>
<evidence type="ECO:0000256" key="1">
    <source>
        <dbReference type="ARBA" id="ARBA00022617"/>
    </source>
</evidence>
<dbReference type="EMBL" id="CP023284">
    <property type="protein sequence ID" value="ATA52701.1"/>
    <property type="molecule type" value="Genomic_DNA"/>
</dbReference>
<comment type="cofactor">
    <cofactor evidence="4">
        <name>heme c</name>
        <dbReference type="ChEBI" id="CHEBI:61717"/>
    </cofactor>
    <text evidence="4">Binds 3 heme c groups covalently per subunit.</text>
</comment>
<evidence type="ECO:0000313" key="7">
    <source>
        <dbReference type="EMBL" id="ATA52701.1"/>
    </source>
</evidence>
<dbReference type="InterPro" id="IPR036909">
    <property type="entry name" value="Cyt_c-like_dom_sf"/>
</dbReference>
<organism evidence="7 8">
    <name type="scientific">Variovorax boronicumulans</name>
    <dbReference type="NCBI Taxonomy" id="436515"/>
    <lineage>
        <taxon>Bacteria</taxon>
        <taxon>Pseudomonadati</taxon>
        <taxon>Pseudomonadota</taxon>
        <taxon>Betaproteobacteria</taxon>
        <taxon>Burkholderiales</taxon>
        <taxon>Comamonadaceae</taxon>
        <taxon>Variovorax</taxon>
    </lineage>
</organism>
<evidence type="ECO:0000256" key="5">
    <source>
        <dbReference type="PIRSR" id="PIRSR000018-51"/>
    </source>
</evidence>